<dbReference type="VEuPathDB" id="FungiDB:CPSG_08587"/>
<organism evidence="3">
    <name type="scientific">Coccidioides posadasii (strain RMSCC 757 / Silveira)</name>
    <name type="common">Valley fever fungus</name>
    <dbReference type="NCBI Taxonomy" id="443226"/>
    <lineage>
        <taxon>Eukaryota</taxon>
        <taxon>Fungi</taxon>
        <taxon>Dikarya</taxon>
        <taxon>Ascomycota</taxon>
        <taxon>Pezizomycotina</taxon>
        <taxon>Eurotiomycetes</taxon>
        <taxon>Eurotiomycetidae</taxon>
        <taxon>Onygenales</taxon>
        <taxon>Onygenaceae</taxon>
        <taxon>Coccidioides</taxon>
    </lineage>
</organism>
<dbReference type="STRING" id="443226.E9DF31"/>
<keyword evidence="3" id="KW-1185">Reference proteome</keyword>
<reference evidence="3" key="2">
    <citation type="submission" date="2010-03" db="EMBL/GenBank/DDBJ databases">
        <title>The genome sequence of Coccidioides posadasii strain Silveira.</title>
        <authorList>
            <consortium name="The Broad Institute Genome Sequencing Center for Infectious Disease"/>
            <person name="Neafsey D."/>
            <person name="Orbach M."/>
            <person name="Henn M.R."/>
            <person name="Cole G.T."/>
            <person name="Galgiani J."/>
            <person name="Gardner M.J."/>
            <person name="Kirkland T.N."/>
            <person name="Taylor J.W."/>
            <person name="Young S.K."/>
            <person name="Zeng Q."/>
            <person name="Koehrsen M."/>
            <person name="Alvarado L."/>
            <person name="Berlin A."/>
            <person name="Borenstein D."/>
            <person name="Chapman S.B."/>
            <person name="Chen Z."/>
            <person name="Engels R."/>
            <person name="Freedman E."/>
            <person name="Gellesch M."/>
            <person name="Goldberg J."/>
            <person name="Griggs A."/>
            <person name="Gujja S."/>
            <person name="Heilman E."/>
            <person name="Heiman D."/>
            <person name="Howarth C."/>
            <person name="Jen D."/>
            <person name="Larson L."/>
            <person name="Mehta T."/>
            <person name="Neiman D."/>
            <person name="Park D."/>
            <person name="Pearson M."/>
            <person name="Richards J."/>
            <person name="Roberts A."/>
            <person name="Saif S."/>
            <person name="Shea T."/>
            <person name="Shenoy N."/>
            <person name="Sisk P."/>
            <person name="Stolte C."/>
            <person name="Sykes S."/>
            <person name="Walk T."/>
            <person name="White J."/>
            <person name="Yandava C."/>
            <person name="Haas B."/>
            <person name="Nusbaum C."/>
            <person name="Birren B."/>
        </authorList>
    </citation>
    <scope>NUCLEOTIDE SEQUENCE [LARGE SCALE GENOMIC DNA]</scope>
    <source>
        <strain evidence="3">RMSCC 757 / Silveira</strain>
    </source>
</reference>
<accession>E9DF31</accession>
<sequence length="207" mass="22821">MVIGFCRTFCSQFSKSHTASGFALEACFAIEGNQRSTYWLWRDQQPHILFDLSTVTLAYSKGLTTQFDLDFQSPLIFDESVDFSDPEESRFAGTFSDGLWAKTGGPMSMSTYEKCQPTDLLDYDGTTGALYQGALPAYAQAPYSGQLFTPVLESHPVSDDESIHYVGNRGYAGSPFDFPRSPSLEASTRPPPEVVSFDPANGRKAQN</sequence>
<gene>
    <name evidence="2" type="ORF">CPSG_08587</name>
</gene>
<dbReference type="HOGENOM" id="CLU_1326262_0_0_1"/>
<dbReference type="Proteomes" id="UP000002497">
    <property type="component" value="Unassembled WGS sequence"/>
</dbReference>
<name>E9DF31_COCPS</name>
<protein>
    <submittedName>
        <fullName evidence="2">Transcription factor medA</fullName>
    </submittedName>
</protein>
<feature type="region of interest" description="Disordered" evidence="1">
    <location>
        <begin position="176"/>
        <end position="207"/>
    </location>
</feature>
<proteinExistence type="predicted"/>
<evidence type="ECO:0000256" key="1">
    <source>
        <dbReference type="SAM" id="MobiDB-lite"/>
    </source>
</evidence>
<dbReference type="AlphaFoldDB" id="E9DF31"/>
<evidence type="ECO:0000313" key="3">
    <source>
        <dbReference type="Proteomes" id="UP000002497"/>
    </source>
</evidence>
<dbReference type="EMBL" id="GL636503">
    <property type="protein sequence ID" value="EFW14929.1"/>
    <property type="molecule type" value="Genomic_DNA"/>
</dbReference>
<evidence type="ECO:0000313" key="2">
    <source>
        <dbReference type="EMBL" id="EFW14929.1"/>
    </source>
</evidence>
<reference evidence="3" key="1">
    <citation type="journal article" date="2010" name="Genome Res.">
        <title>Population genomic sequencing of Coccidioides fungi reveals recent hybridization and transposon control.</title>
        <authorList>
            <person name="Neafsey D.E."/>
            <person name="Barker B.M."/>
            <person name="Sharpton T.J."/>
            <person name="Stajich J.E."/>
            <person name="Park D.J."/>
            <person name="Whiston E."/>
            <person name="Hung C.-Y."/>
            <person name="McMahan C."/>
            <person name="White J."/>
            <person name="Sykes S."/>
            <person name="Heiman D."/>
            <person name="Young S."/>
            <person name="Zeng Q."/>
            <person name="Abouelleil A."/>
            <person name="Aftuck L."/>
            <person name="Bessette D."/>
            <person name="Brown A."/>
            <person name="FitzGerald M."/>
            <person name="Lui A."/>
            <person name="Macdonald J.P."/>
            <person name="Priest M."/>
            <person name="Orbach M.J."/>
            <person name="Galgiani J.N."/>
            <person name="Kirkland T.N."/>
            <person name="Cole G.T."/>
            <person name="Birren B.W."/>
            <person name="Henn M.R."/>
            <person name="Taylor J.W."/>
            <person name="Rounsley S.D."/>
        </authorList>
    </citation>
    <scope>NUCLEOTIDE SEQUENCE [LARGE SCALE GENOMIC DNA]</scope>
    <source>
        <strain evidence="3">RMSCC 757 / Silveira</strain>
    </source>
</reference>
<dbReference type="VEuPathDB" id="FungiDB:D8B26_000426"/>